<dbReference type="GO" id="GO:0005730">
    <property type="term" value="C:nucleolus"/>
    <property type="evidence" value="ECO:0007669"/>
    <property type="project" value="TreeGrafter"/>
</dbReference>
<dbReference type="AlphaFoldDB" id="A0A1W0WDA1"/>
<dbReference type="GO" id="GO:0019901">
    <property type="term" value="F:protein kinase binding"/>
    <property type="evidence" value="ECO:0007669"/>
    <property type="project" value="TreeGrafter"/>
</dbReference>
<evidence type="ECO:0000313" key="2">
    <source>
        <dbReference type="EMBL" id="OQV13168.1"/>
    </source>
</evidence>
<reference evidence="3" key="1">
    <citation type="submission" date="2017-01" db="EMBL/GenBank/DDBJ databases">
        <title>Comparative genomics of anhydrobiosis in the tardigrade Hypsibius dujardini.</title>
        <authorList>
            <person name="Yoshida Y."/>
            <person name="Koutsovoulos G."/>
            <person name="Laetsch D."/>
            <person name="Stevens L."/>
            <person name="Kumar S."/>
            <person name="Horikawa D."/>
            <person name="Ishino K."/>
            <person name="Komine S."/>
            <person name="Tomita M."/>
            <person name="Blaxter M."/>
            <person name="Arakawa K."/>
        </authorList>
    </citation>
    <scope>NUCLEOTIDE SEQUENCE [LARGE SCALE GENOMIC DNA]</scope>
    <source>
        <strain evidence="3">Z151</strain>
    </source>
</reference>
<sequence>MGGSDSSGDDERRPARGGQSERGNKAVDTQKIRLERLMQNPDKPAHIPEGPRDKAPPPPAEFVRFYMGSSAGAGSGEFHIYRNLRRKEQNRMKFIEDQAKKDSLRTEFEIQAEKNRLLEEEKTAKKRAKRLKKKSKKGSKKVKTGTAERNNESGSSESEEEEEDSGTVTETAIPTSSANSQTPHQTASNSTPPVIATTNLKTNLTV</sequence>
<dbReference type="EMBL" id="MTYJ01000129">
    <property type="protein sequence ID" value="OQV13168.1"/>
    <property type="molecule type" value="Genomic_DNA"/>
</dbReference>
<dbReference type="PANTHER" id="PTHR13507:SF0">
    <property type="entry name" value="PRKR-INTERACTING PROTEIN 1"/>
    <property type="match status" value="1"/>
</dbReference>
<dbReference type="Proteomes" id="UP000192578">
    <property type="component" value="Unassembled WGS sequence"/>
</dbReference>
<evidence type="ECO:0000313" key="3">
    <source>
        <dbReference type="Proteomes" id="UP000192578"/>
    </source>
</evidence>
<dbReference type="PANTHER" id="PTHR13507">
    <property type="entry name" value="PRKR-INTERACTING PROTEIN 1"/>
    <property type="match status" value="1"/>
</dbReference>
<feature type="compositionally biased region" description="Polar residues" evidence="1">
    <location>
        <begin position="167"/>
        <end position="206"/>
    </location>
</feature>
<dbReference type="GO" id="GO:0003725">
    <property type="term" value="F:double-stranded RNA binding"/>
    <property type="evidence" value="ECO:0007669"/>
    <property type="project" value="InterPro"/>
</dbReference>
<dbReference type="GO" id="GO:0004860">
    <property type="term" value="F:protein kinase inhibitor activity"/>
    <property type="evidence" value="ECO:0007669"/>
    <property type="project" value="TreeGrafter"/>
</dbReference>
<organism evidence="2 3">
    <name type="scientific">Hypsibius exemplaris</name>
    <name type="common">Freshwater tardigrade</name>
    <dbReference type="NCBI Taxonomy" id="2072580"/>
    <lineage>
        <taxon>Eukaryota</taxon>
        <taxon>Metazoa</taxon>
        <taxon>Ecdysozoa</taxon>
        <taxon>Tardigrada</taxon>
        <taxon>Eutardigrada</taxon>
        <taxon>Parachela</taxon>
        <taxon>Hypsibioidea</taxon>
        <taxon>Hypsibiidae</taxon>
        <taxon>Hypsibius</taxon>
    </lineage>
</organism>
<dbReference type="Pfam" id="PF06658">
    <property type="entry name" value="DUF1168"/>
    <property type="match status" value="1"/>
</dbReference>
<feature type="region of interest" description="Disordered" evidence="1">
    <location>
        <begin position="120"/>
        <end position="206"/>
    </location>
</feature>
<feature type="compositionally biased region" description="Basic residues" evidence="1">
    <location>
        <begin position="124"/>
        <end position="143"/>
    </location>
</feature>
<feature type="region of interest" description="Disordered" evidence="1">
    <location>
        <begin position="1"/>
        <end position="60"/>
    </location>
</feature>
<keyword evidence="3" id="KW-1185">Reference proteome</keyword>
<feature type="compositionally biased region" description="Basic and acidic residues" evidence="1">
    <location>
        <begin position="43"/>
        <end position="55"/>
    </location>
</feature>
<dbReference type="OrthoDB" id="10067079at2759"/>
<comment type="caution">
    <text evidence="2">The sequence shown here is derived from an EMBL/GenBank/DDBJ whole genome shotgun (WGS) entry which is preliminary data.</text>
</comment>
<gene>
    <name evidence="2" type="ORF">BV898_12598</name>
</gene>
<protein>
    <submittedName>
        <fullName evidence="2">PRKR-interacting protein 1</fullName>
    </submittedName>
</protein>
<feature type="compositionally biased region" description="Low complexity" evidence="1">
    <location>
        <begin position="144"/>
        <end position="156"/>
    </location>
</feature>
<feature type="compositionally biased region" description="Basic and acidic residues" evidence="1">
    <location>
        <begin position="22"/>
        <end position="36"/>
    </location>
</feature>
<accession>A0A1W0WDA1</accession>
<evidence type="ECO:0000256" key="1">
    <source>
        <dbReference type="SAM" id="MobiDB-lite"/>
    </source>
</evidence>
<proteinExistence type="predicted"/>
<dbReference type="InterPro" id="IPR009548">
    <property type="entry name" value="Prkrip1"/>
</dbReference>
<name>A0A1W0WDA1_HYPEX</name>